<dbReference type="SMART" id="SM00278">
    <property type="entry name" value="HhH1"/>
    <property type="match status" value="2"/>
</dbReference>
<dbReference type="Gene3D" id="3.10.560.10">
    <property type="entry name" value="Outer membrane lipoprotein wza domain like"/>
    <property type="match status" value="1"/>
</dbReference>
<accession>A0A5J6Z6Y2</accession>
<reference evidence="4" key="1">
    <citation type="submission" date="2019-10" db="EMBL/GenBank/DDBJ databases">
        <title>Complete genome sequence of Corynebacterium urogenitalis DSM 108747, isolated from the genital tract of a cow.</title>
        <authorList>
            <person name="Ruckert C."/>
            <person name="Ballas P."/>
            <person name="Wagener K."/>
            <person name="Drillich M."/>
            <person name="Kaempfer P."/>
            <person name="Busse H.-J."/>
            <person name="Ehling-Schulz M."/>
        </authorList>
    </citation>
    <scope>NUCLEOTIDE SEQUENCE [LARGE SCALE GENOMIC DNA]</scope>
    <source>
        <strain evidence="4">LMM 1652</strain>
    </source>
</reference>
<dbReference type="RefSeq" id="WP_151902420.1">
    <property type="nucleotide sequence ID" value="NZ_CP045032.1"/>
</dbReference>
<keyword evidence="4" id="KW-1185">Reference proteome</keyword>
<feature type="domain" description="Helix-hairpin-helix DNA-binding motif class 1" evidence="2">
    <location>
        <begin position="245"/>
        <end position="264"/>
    </location>
</feature>
<dbReference type="InterPro" id="IPR003583">
    <property type="entry name" value="Hlx-hairpin-Hlx_DNA-bd_motif"/>
</dbReference>
<evidence type="ECO:0000313" key="4">
    <source>
        <dbReference type="Proteomes" id="UP000326711"/>
    </source>
</evidence>
<feature type="compositionally biased region" description="Gly residues" evidence="1">
    <location>
        <begin position="203"/>
        <end position="215"/>
    </location>
</feature>
<evidence type="ECO:0000313" key="3">
    <source>
        <dbReference type="EMBL" id="QFQ02002.1"/>
    </source>
</evidence>
<dbReference type="GO" id="GO:0015627">
    <property type="term" value="C:type II protein secretion system complex"/>
    <property type="evidence" value="ECO:0007669"/>
    <property type="project" value="TreeGrafter"/>
</dbReference>
<dbReference type="InterPro" id="IPR010994">
    <property type="entry name" value="RuvA_2-like"/>
</dbReference>
<organism evidence="3 4">
    <name type="scientific">Corynebacterium urogenitale</name>
    <dbReference type="NCBI Taxonomy" id="2487892"/>
    <lineage>
        <taxon>Bacteria</taxon>
        <taxon>Bacillati</taxon>
        <taxon>Actinomycetota</taxon>
        <taxon>Actinomycetes</taxon>
        <taxon>Mycobacteriales</taxon>
        <taxon>Corynebacteriaceae</taxon>
        <taxon>Corynebacterium</taxon>
    </lineage>
</organism>
<dbReference type="InterPro" id="IPR019554">
    <property type="entry name" value="Soluble_ligand-bd"/>
</dbReference>
<dbReference type="GO" id="GO:0015628">
    <property type="term" value="P:protein secretion by the type II secretion system"/>
    <property type="evidence" value="ECO:0007669"/>
    <property type="project" value="TreeGrafter"/>
</dbReference>
<evidence type="ECO:0000259" key="2">
    <source>
        <dbReference type="SMART" id="SM00278"/>
    </source>
</evidence>
<gene>
    <name evidence="3" type="primary">comEA</name>
    <name evidence="3" type="ORF">CUROG_03095</name>
</gene>
<dbReference type="Gene3D" id="1.10.150.280">
    <property type="entry name" value="AF1531-like domain"/>
    <property type="match status" value="1"/>
</dbReference>
<dbReference type="Pfam" id="PF10531">
    <property type="entry name" value="SLBB"/>
    <property type="match status" value="1"/>
</dbReference>
<dbReference type="InterPro" id="IPR051675">
    <property type="entry name" value="Endo/Exo/Phosphatase_dom_1"/>
</dbReference>
<dbReference type="Proteomes" id="UP000326711">
    <property type="component" value="Chromosome"/>
</dbReference>
<dbReference type="OrthoDB" id="9758724at2"/>
<dbReference type="Pfam" id="PF12836">
    <property type="entry name" value="HHH_3"/>
    <property type="match status" value="1"/>
</dbReference>
<dbReference type="NCBIfam" id="TIGR00426">
    <property type="entry name" value="competence protein ComEA helix-hairpin-helix repeat region"/>
    <property type="match status" value="1"/>
</dbReference>
<dbReference type="KEGG" id="cuo:CUROG_03095"/>
<dbReference type="GO" id="GO:0006281">
    <property type="term" value="P:DNA repair"/>
    <property type="evidence" value="ECO:0007669"/>
    <property type="project" value="InterPro"/>
</dbReference>
<dbReference type="AlphaFoldDB" id="A0A5J6Z6Y2"/>
<name>A0A5J6Z6Y2_9CORY</name>
<dbReference type="InterPro" id="IPR004509">
    <property type="entry name" value="Competence_ComEA_HhH"/>
</dbReference>
<dbReference type="GO" id="GO:0003677">
    <property type="term" value="F:DNA binding"/>
    <property type="evidence" value="ECO:0007669"/>
    <property type="project" value="InterPro"/>
</dbReference>
<feature type="domain" description="Helix-hairpin-helix DNA-binding motif class 1" evidence="2">
    <location>
        <begin position="275"/>
        <end position="294"/>
    </location>
</feature>
<dbReference type="SUPFAM" id="SSF47781">
    <property type="entry name" value="RuvA domain 2-like"/>
    <property type="match status" value="1"/>
</dbReference>
<feature type="region of interest" description="Disordered" evidence="1">
    <location>
        <begin position="73"/>
        <end position="124"/>
    </location>
</feature>
<dbReference type="EMBL" id="CP045032">
    <property type="protein sequence ID" value="QFQ02002.1"/>
    <property type="molecule type" value="Genomic_DNA"/>
</dbReference>
<protein>
    <submittedName>
        <fullName evidence="3">ComE operon protein 1</fullName>
    </submittedName>
</protein>
<evidence type="ECO:0000256" key="1">
    <source>
        <dbReference type="SAM" id="MobiDB-lite"/>
    </source>
</evidence>
<feature type="region of interest" description="Disordered" evidence="1">
    <location>
        <begin position="190"/>
        <end position="236"/>
    </location>
</feature>
<proteinExistence type="predicted"/>
<sequence length="297" mass="29550">MGSHWSPHSGRAEVRKRIEALVQPMPEHEVAAVDFDSQLSLGPVSAKVVVAIVAAVALLVAVMAGCAMGEDEPTPGPGGVSGSGELGELPGTAGEGTAMASADSGDMEPAEGGGNTERSSATDQEVVVSVQGMVRTPGLLTLGGNTRVGEAIDRAGGTLPDASVLSINLAEAVVDGMQIVITKEGSHVLYPGQAGEHSSGSEGNPGGISGRGGTPGPAATHSAASGGRDSAPGEGLVNINTADATALQTLDGVGPATAEAIIAWREDNGAFSTVEQLMEVRGIGPAKFEAMKNDVTV</sequence>
<dbReference type="PANTHER" id="PTHR21180:SF32">
    <property type="entry name" value="ENDONUCLEASE_EXONUCLEASE_PHOSPHATASE FAMILY DOMAIN-CONTAINING PROTEIN 1"/>
    <property type="match status" value="1"/>
</dbReference>
<dbReference type="PANTHER" id="PTHR21180">
    <property type="entry name" value="ENDONUCLEASE/EXONUCLEASE/PHOSPHATASE FAMILY DOMAIN-CONTAINING PROTEIN 1"/>
    <property type="match status" value="1"/>
</dbReference>